<evidence type="ECO:0000256" key="2">
    <source>
        <dbReference type="ARBA" id="ARBA00023125"/>
    </source>
</evidence>
<evidence type="ECO:0000259" key="4">
    <source>
        <dbReference type="PROSITE" id="PS50995"/>
    </source>
</evidence>
<keyword evidence="1" id="KW-0805">Transcription regulation</keyword>
<keyword evidence="2" id="KW-0238">DNA-binding</keyword>
<dbReference type="Proteomes" id="UP001652445">
    <property type="component" value="Unassembled WGS sequence"/>
</dbReference>
<comment type="caution">
    <text evidence="5">The sequence shown here is derived from an EMBL/GenBank/DDBJ whole genome shotgun (WGS) entry which is preliminary data.</text>
</comment>
<dbReference type="SUPFAM" id="SSF46785">
    <property type="entry name" value="Winged helix' DNA-binding domain"/>
    <property type="match status" value="1"/>
</dbReference>
<dbReference type="InterPro" id="IPR036390">
    <property type="entry name" value="WH_DNA-bd_sf"/>
</dbReference>
<sequence length="150" mass="17423">MTTNFNGLDRSVGFIMGMTYRKLTTLLQHRLKEYDITPEQWSVLYQIDKTNGMIQKDIAKLSGKDKPTTTRILDHLEGKGFIYKKIGENDRRSFLVHITDKGRSVILKTTPIEHQVSEDVKQCVSDDEYDLLIELLLRINNHANELTERK</sequence>
<dbReference type="EMBL" id="JAOQIO010000001">
    <property type="protein sequence ID" value="MCU6790528.1"/>
    <property type="molecule type" value="Genomic_DNA"/>
</dbReference>
<accession>A0ABT2U7D5</accession>
<dbReference type="PROSITE" id="PS50995">
    <property type="entry name" value="HTH_MARR_2"/>
    <property type="match status" value="1"/>
</dbReference>
<evidence type="ECO:0000256" key="1">
    <source>
        <dbReference type="ARBA" id="ARBA00023015"/>
    </source>
</evidence>
<dbReference type="Pfam" id="PF01047">
    <property type="entry name" value="MarR"/>
    <property type="match status" value="1"/>
</dbReference>
<organism evidence="5 6">
    <name type="scientific">Paenibacillus baimaensis</name>
    <dbReference type="NCBI Taxonomy" id="2982185"/>
    <lineage>
        <taxon>Bacteria</taxon>
        <taxon>Bacillati</taxon>
        <taxon>Bacillota</taxon>
        <taxon>Bacilli</taxon>
        <taxon>Bacillales</taxon>
        <taxon>Paenibacillaceae</taxon>
        <taxon>Paenibacillus</taxon>
    </lineage>
</organism>
<name>A0ABT2U7D5_9BACL</name>
<dbReference type="Gene3D" id="1.10.10.10">
    <property type="entry name" value="Winged helix-like DNA-binding domain superfamily/Winged helix DNA-binding domain"/>
    <property type="match status" value="1"/>
</dbReference>
<dbReference type="PANTHER" id="PTHR42756">
    <property type="entry name" value="TRANSCRIPTIONAL REGULATOR, MARR"/>
    <property type="match status" value="1"/>
</dbReference>
<proteinExistence type="predicted"/>
<evidence type="ECO:0000313" key="6">
    <source>
        <dbReference type="Proteomes" id="UP001652445"/>
    </source>
</evidence>
<keyword evidence="6" id="KW-1185">Reference proteome</keyword>
<dbReference type="InterPro" id="IPR036388">
    <property type="entry name" value="WH-like_DNA-bd_sf"/>
</dbReference>
<feature type="domain" description="HTH marR-type" evidence="4">
    <location>
        <begin position="9"/>
        <end position="141"/>
    </location>
</feature>
<gene>
    <name evidence="5" type="ORF">OB236_00170</name>
</gene>
<dbReference type="SMART" id="SM00347">
    <property type="entry name" value="HTH_MARR"/>
    <property type="match status" value="1"/>
</dbReference>
<reference evidence="5 6" key="1">
    <citation type="submission" date="2022-09" db="EMBL/GenBank/DDBJ databases">
        <authorList>
            <person name="Han X.L."/>
            <person name="Wang Q."/>
            <person name="Lu T."/>
        </authorList>
    </citation>
    <scope>NUCLEOTIDE SEQUENCE [LARGE SCALE GENOMIC DNA]</scope>
    <source>
        <strain evidence="5 6">WQ 127069</strain>
    </source>
</reference>
<dbReference type="RefSeq" id="WP_076236531.1">
    <property type="nucleotide sequence ID" value="NZ_JAOQIO010000001.1"/>
</dbReference>
<evidence type="ECO:0000256" key="3">
    <source>
        <dbReference type="ARBA" id="ARBA00023163"/>
    </source>
</evidence>
<protein>
    <submittedName>
        <fullName evidence="5">MarR family transcriptional regulator</fullName>
    </submittedName>
</protein>
<dbReference type="InterPro" id="IPR000835">
    <property type="entry name" value="HTH_MarR-typ"/>
</dbReference>
<evidence type="ECO:0000313" key="5">
    <source>
        <dbReference type="EMBL" id="MCU6790528.1"/>
    </source>
</evidence>
<dbReference type="PANTHER" id="PTHR42756:SF1">
    <property type="entry name" value="TRANSCRIPTIONAL REPRESSOR OF EMRAB OPERON"/>
    <property type="match status" value="1"/>
</dbReference>
<keyword evidence="3" id="KW-0804">Transcription</keyword>